<reference evidence="1" key="2">
    <citation type="submission" date="2020-09" db="EMBL/GenBank/DDBJ databases">
        <authorList>
            <person name="Sun Q."/>
            <person name="Kim S."/>
        </authorList>
    </citation>
    <scope>NUCLEOTIDE SEQUENCE</scope>
    <source>
        <strain evidence="1">KCTC 23077</strain>
    </source>
</reference>
<dbReference type="AlphaFoldDB" id="A0A918WAN6"/>
<reference evidence="1" key="1">
    <citation type="journal article" date="2014" name="Int. J. Syst. Evol. Microbiol.">
        <title>Complete genome sequence of Corynebacterium casei LMG S-19264T (=DSM 44701T), isolated from a smear-ripened cheese.</title>
        <authorList>
            <consortium name="US DOE Joint Genome Institute (JGI-PGF)"/>
            <person name="Walter F."/>
            <person name="Albersmeier A."/>
            <person name="Kalinowski J."/>
            <person name="Ruckert C."/>
        </authorList>
    </citation>
    <scope>NUCLEOTIDE SEQUENCE</scope>
    <source>
        <strain evidence="1">KCTC 23077</strain>
    </source>
</reference>
<gene>
    <name evidence="1" type="ORF">GCM10007067_25320</name>
</gene>
<evidence type="ECO:0000313" key="1">
    <source>
        <dbReference type="EMBL" id="GHA86203.1"/>
    </source>
</evidence>
<dbReference type="EMBL" id="BMYD01000004">
    <property type="protein sequence ID" value="GHA86203.1"/>
    <property type="molecule type" value="Genomic_DNA"/>
</dbReference>
<sequence length="155" mass="16425">MALFTPPPAAGLAFALPLPEGLTCSAVVGLAEELDRHSSATAAALCGFERSLSFIAYEMLDRYDADLEEHLAAWYIQPLTGNDSHLSEAHCSHVLALVSALDERVRTAPSWADPADCLRAAAGRLSELCARLYAAAAKAHAAALALLARESSRVH</sequence>
<dbReference type="RefSeq" id="WP_189457132.1">
    <property type="nucleotide sequence ID" value="NZ_BMYD01000004.1"/>
</dbReference>
<organism evidence="1 2">
    <name type="scientific">Cognatilysobacter bugurensis</name>
    <dbReference type="NCBI Taxonomy" id="543356"/>
    <lineage>
        <taxon>Bacteria</taxon>
        <taxon>Pseudomonadati</taxon>
        <taxon>Pseudomonadota</taxon>
        <taxon>Gammaproteobacteria</taxon>
        <taxon>Lysobacterales</taxon>
        <taxon>Lysobacteraceae</taxon>
        <taxon>Cognatilysobacter</taxon>
    </lineage>
</organism>
<dbReference type="Proteomes" id="UP000646426">
    <property type="component" value="Unassembled WGS sequence"/>
</dbReference>
<protein>
    <submittedName>
        <fullName evidence="1">Uncharacterized protein</fullName>
    </submittedName>
</protein>
<evidence type="ECO:0000313" key="2">
    <source>
        <dbReference type="Proteomes" id="UP000646426"/>
    </source>
</evidence>
<accession>A0A918WAN6</accession>
<comment type="caution">
    <text evidence="1">The sequence shown here is derived from an EMBL/GenBank/DDBJ whole genome shotgun (WGS) entry which is preliminary data.</text>
</comment>
<keyword evidence="2" id="KW-1185">Reference proteome</keyword>
<name>A0A918WAN6_9GAMM</name>
<proteinExistence type="predicted"/>